<organism evidence="2">
    <name type="scientific">White spot syndrome virus</name>
    <dbReference type="NCBI Taxonomy" id="342409"/>
    <lineage>
        <taxon>Viruses</taxon>
        <taxon>Viruses incertae sedis</taxon>
        <taxon>Naldaviricetes</taxon>
        <taxon>Nimaviridae</taxon>
        <taxon>Whispovirus</taxon>
    </lineage>
</organism>
<evidence type="ECO:0000313" key="2">
    <source>
        <dbReference type="EMBL" id="ATU84142.1"/>
    </source>
</evidence>
<proteinExistence type="predicted"/>
<keyword evidence="1" id="KW-1133">Transmembrane helix</keyword>
<feature type="transmembrane region" description="Helical" evidence="1">
    <location>
        <begin position="12"/>
        <end position="32"/>
    </location>
</feature>
<name>A0A2D3I712_9VIRU</name>
<dbReference type="Proteomes" id="UP000267516">
    <property type="component" value="Segment"/>
</dbReference>
<keyword evidence="1" id="KW-0812">Transmembrane</keyword>
<reference evidence="2" key="1">
    <citation type="journal article" date="2018" name="Aquaculture">
        <title>Complete genome sequence of a white spot syndrome virus associated with a disease incursion in Australia.</title>
        <authorList>
            <person name="Oakey J."/>
            <person name="Smith C.S."/>
        </authorList>
    </citation>
    <scope>NUCLEOTIDE SEQUENCE [LARGE SCALE GENOMIC DNA]</scope>
    <source>
        <strain evidence="2">WSSV-AU</strain>
    </source>
</reference>
<sequence length="63" mass="7295">MVILITIKTTLDPFLLLLLHSLMVYGQVFRLMGKLNMLAHSSLVRLLSPQIFLFMHLNKSNIR</sequence>
<accession>A0A2D3I712</accession>
<dbReference type="EMBL" id="MF768985">
    <property type="protein sequence ID" value="ATU84142.1"/>
    <property type="molecule type" value="Genomic_DNA"/>
</dbReference>
<protein>
    <submittedName>
        <fullName evidence="2">ORF1006</fullName>
    </submittedName>
</protein>
<evidence type="ECO:0000256" key="1">
    <source>
        <dbReference type="SAM" id="Phobius"/>
    </source>
</evidence>
<keyword evidence="1" id="KW-0472">Membrane</keyword>